<feature type="domain" description="DUF4165" evidence="4">
    <location>
        <begin position="41"/>
        <end position="137"/>
    </location>
</feature>
<dbReference type="RefSeq" id="WP_045152812.1">
    <property type="nucleotide sequence ID" value="NZ_JZSW01000007.1"/>
</dbReference>
<dbReference type="EMBL" id="PYOU01000027">
    <property type="protein sequence ID" value="PSX03952.1"/>
    <property type="molecule type" value="Genomic_DNA"/>
</dbReference>
<name>A0ABX5GYH1_PHOAN</name>
<dbReference type="InterPro" id="IPR022038">
    <property type="entry name" value="Ig-like_bact"/>
</dbReference>
<dbReference type="Proteomes" id="UP000240989">
    <property type="component" value="Unassembled WGS sequence"/>
</dbReference>
<keyword evidence="6" id="KW-1185">Reference proteome</keyword>
<proteinExistence type="predicted"/>
<feature type="signal peptide" evidence="1">
    <location>
        <begin position="1"/>
        <end position="19"/>
    </location>
</feature>
<organism evidence="5 6">
    <name type="scientific">Photobacterium angustum</name>
    <dbReference type="NCBI Taxonomy" id="661"/>
    <lineage>
        <taxon>Bacteria</taxon>
        <taxon>Pseudomonadati</taxon>
        <taxon>Pseudomonadota</taxon>
        <taxon>Gammaproteobacteria</taxon>
        <taxon>Vibrionales</taxon>
        <taxon>Vibrionaceae</taxon>
        <taxon>Photobacterium</taxon>
    </lineage>
</organism>
<evidence type="ECO:0000256" key="1">
    <source>
        <dbReference type="SAM" id="SignalP"/>
    </source>
</evidence>
<dbReference type="Pfam" id="PF13752">
    <property type="entry name" value="DUF4165"/>
    <property type="match status" value="1"/>
</dbReference>
<sequence>MFRRIFGLVLLCGVSSTQAAIEYTQFKDINGSNVTPDLVIDETLIVNNVNNITVMFSAGLDRKVQLRLTNMSGTALHESTSGVISINDKITVDNKVFFGKTFNFPIDADGQYKLTINTLNLSGNVVNSETYRINRDTSPPTAGEITKYVWGGTSNELTPADVWYTGYWRDNYFQLNNINDIDSGIEKVSLVSYVFDRDVPKQHKVKDLPFDSENNLARFSFPSDPAMWPTNDNADTLFAFNFRVTDNAGNILNTPLQKMYYDTVKAEGLELIAVRQPNSNNSIAGRVGYVPYVPGMTVYENPISFMYRIPKNSHINYHRGGYGPIGSAEQITDYDNDYVYVIFKRTFGFTDGNYIRFADRGEWASSYVRYNLVLSSSAPQSPTRVRKAEYLYSDIGWSSWTRWHIQESELPLEIRGSRQLVEARTYDQIWSHEGESCIIPAGHTICEIIYDNPRKLSKGSSHYFHHGSSINSVDNQLIGPPGWADVTYNSEHAPIFTSAQLNGTVLTANISQPSAGSWFDNLRLRTVWIQDQKGNRLDIATDLKRNGTEYESVWELSNLPEGDYQLSIYAQEMHGLITKYSETYDFVNDKTSPNVSIGYRNEFNQVPDTISELRDLKITVKDDVSPVYIDNLKIKSTDGVVNVNLGYSLISEESEGKSKVFSPELPRLFPSLQEGKEYELVVSARDQFDNTRQTLEHFSFIPSNLIVMDTQLTLPVNSLLKDATNQSLTLIHSEHELVMEDGRNATGEQHAIVTLSPSSEYPVIVSGIVVSPGASEQIAIDLGDAGGKLNVPVTPQFEGADSDKIELMFEIPSLSSKYE</sequence>
<evidence type="ECO:0000259" key="4">
    <source>
        <dbReference type="Pfam" id="PF13752"/>
    </source>
</evidence>
<evidence type="ECO:0000313" key="6">
    <source>
        <dbReference type="Proteomes" id="UP000240989"/>
    </source>
</evidence>
<protein>
    <submittedName>
        <fullName evidence="5">DUF4165 domain-containing protein</fullName>
    </submittedName>
</protein>
<comment type="caution">
    <text evidence="5">The sequence shown here is derived from an EMBL/GenBank/DDBJ whole genome shotgun (WGS) entry which is preliminary data.</text>
</comment>
<feature type="chain" id="PRO_5047505969" evidence="1">
    <location>
        <begin position="20"/>
        <end position="819"/>
    </location>
</feature>
<evidence type="ECO:0000259" key="2">
    <source>
        <dbReference type="Pfam" id="PF12245"/>
    </source>
</evidence>
<evidence type="ECO:0000259" key="3">
    <source>
        <dbReference type="Pfam" id="PF13750"/>
    </source>
</evidence>
<reference evidence="5 6" key="1">
    <citation type="submission" date="2018-01" db="EMBL/GenBank/DDBJ databases">
        <title>Whole genome sequencing of Histamine producing bacteria.</title>
        <authorList>
            <person name="Butler K."/>
        </authorList>
    </citation>
    <scope>NUCLEOTIDE SEQUENCE [LARGE SCALE GENOMIC DNA]</scope>
    <source>
        <strain evidence="5 6">A6-1</strain>
    </source>
</reference>
<dbReference type="InterPro" id="IPR025429">
    <property type="entry name" value="DUF4165"/>
</dbReference>
<gene>
    <name evidence="5" type="ORF">C0W27_20885</name>
</gene>
<feature type="domain" description="Ig-like" evidence="3">
    <location>
        <begin position="549"/>
        <end position="709"/>
    </location>
</feature>
<dbReference type="Pfam" id="PF12245">
    <property type="entry name" value="Big_3_2"/>
    <property type="match status" value="1"/>
</dbReference>
<dbReference type="Pfam" id="PF13750">
    <property type="entry name" value="Big_3_3"/>
    <property type="match status" value="1"/>
</dbReference>
<feature type="domain" description="Ig-like" evidence="2">
    <location>
        <begin position="139"/>
        <end position="262"/>
    </location>
</feature>
<keyword evidence="1" id="KW-0732">Signal</keyword>
<evidence type="ECO:0000313" key="5">
    <source>
        <dbReference type="EMBL" id="PSX03952.1"/>
    </source>
</evidence>
<accession>A0ABX5GYH1</accession>